<dbReference type="AlphaFoldDB" id="A0A2N9M6P3"/>
<name>A0A2N9M6P3_9BACT</name>
<reference evidence="2" key="1">
    <citation type="submission" date="2018-02" db="EMBL/GenBank/DDBJ databases">
        <authorList>
            <person name="Hausmann B."/>
        </authorList>
    </citation>
    <scope>NUCLEOTIDE SEQUENCE [LARGE SCALE GENOMIC DNA]</scope>
    <source>
        <strain evidence="2">Peat soil MAG SbA5</strain>
    </source>
</reference>
<accession>A0A2N9M6P3</accession>
<sequence>MFPTATKLLEPVVVIGGSLGGVGAIECVPGQVPPQPDSKATAKDANTVRLFTPNLLAAAANEGAFDRDLHFRLPGGFTNPSGQIAKTR</sequence>
<gene>
    <name evidence="1" type="ORF">SBA5_830007</name>
</gene>
<organism evidence="1 2">
    <name type="scientific">Candidatus Sulfuritelmatomonas gaucii</name>
    <dbReference type="NCBI Taxonomy" id="2043161"/>
    <lineage>
        <taxon>Bacteria</taxon>
        <taxon>Pseudomonadati</taxon>
        <taxon>Acidobacteriota</taxon>
        <taxon>Terriglobia</taxon>
        <taxon>Terriglobales</taxon>
        <taxon>Acidobacteriaceae</taxon>
        <taxon>Candidatus Sulfuritelmatomonas</taxon>
    </lineage>
</organism>
<protein>
    <submittedName>
        <fullName evidence="1">Uncharacterized protein</fullName>
    </submittedName>
</protein>
<dbReference type="Proteomes" id="UP000239735">
    <property type="component" value="Unassembled WGS sequence"/>
</dbReference>
<evidence type="ECO:0000313" key="2">
    <source>
        <dbReference type="Proteomes" id="UP000239735"/>
    </source>
</evidence>
<dbReference type="EMBL" id="OKRB01000145">
    <property type="protein sequence ID" value="SPE31115.1"/>
    <property type="molecule type" value="Genomic_DNA"/>
</dbReference>
<evidence type="ECO:0000313" key="1">
    <source>
        <dbReference type="EMBL" id="SPE31115.1"/>
    </source>
</evidence>
<proteinExistence type="predicted"/>